<dbReference type="InterPro" id="IPR050109">
    <property type="entry name" value="HTH-type_TetR-like_transc_reg"/>
</dbReference>
<evidence type="ECO:0000259" key="5">
    <source>
        <dbReference type="PROSITE" id="PS50977"/>
    </source>
</evidence>
<proteinExistence type="predicted"/>
<evidence type="ECO:0000256" key="4">
    <source>
        <dbReference type="PROSITE-ProRule" id="PRU00335"/>
    </source>
</evidence>
<reference evidence="6 7" key="1">
    <citation type="submission" date="2021-02" db="EMBL/GenBank/DDBJ databases">
        <title>Draft genome and description of Leucobacter sp nov strain Marseille-Q4368.</title>
        <authorList>
            <person name="Boxberger M."/>
            <person name="La Scola B."/>
        </authorList>
    </citation>
    <scope>NUCLEOTIDE SEQUENCE [LARGE SCALE GENOMIC DNA]</scope>
    <source>
        <strain evidence="6 7">Marseille-Q4368</strain>
    </source>
</reference>
<comment type="caution">
    <text evidence="6">The sequence shown here is derived from an EMBL/GenBank/DDBJ whole genome shotgun (WGS) entry which is preliminary data.</text>
</comment>
<dbReference type="PANTHER" id="PTHR30055">
    <property type="entry name" value="HTH-TYPE TRANSCRIPTIONAL REGULATOR RUTR"/>
    <property type="match status" value="1"/>
</dbReference>
<dbReference type="RefSeq" id="WP_211648790.1">
    <property type="nucleotide sequence ID" value="NZ_JAFEVO010000001.1"/>
</dbReference>
<dbReference type="EMBL" id="JAFEVO010000001">
    <property type="protein sequence ID" value="MBS3181744.1"/>
    <property type="molecule type" value="Genomic_DNA"/>
</dbReference>
<dbReference type="PRINTS" id="PR00455">
    <property type="entry name" value="HTHTETR"/>
</dbReference>
<keyword evidence="7" id="KW-1185">Reference proteome</keyword>
<sequence length="189" mass="20640">MSPTRGRPHASSREMLADAACELFLERGYEATSVTEITRRAGVSRSSFFNYFSSKAEMLWFVFDARVAALERALREHDRDVGAALRSFAAGEVPEILALAIAEGRTMDVEGELETGRAVRQLRIAAAIEARLRRDGHDARRAEIVAAGYAAALVGTVWRWALLGAGRHRLDALLEGAIVTAEEMHGSEG</sequence>
<organism evidence="6 7">
    <name type="scientific">Leucobacter manosquensis</name>
    <dbReference type="NCBI Taxonomy" id="2810611"/>
    <lineage>
        <taxon>Bacteria</taxon>
        <taxon>Bacillati</taxon>
        <taxon>Actinomycetota</taxon>
        <taxon>Actinomycetes</taxon>
        <taxon>Micrococcales</taxon>
        <taxon>Microbacteriaceae</taxon>
        <taxon>Leucobacter</taxon>
    </lineage>
</organism>
<dbReference type="SUPFAM" id="SSF46689">
    <property type="entry name" value="Homeodomain-like"/>
    <property type="match status" value="1"/>
</dbReference>
<keyword evidence="2 4" id="KW-0238">DNA-binding</keyword>
<feature type="domain" description="HTH tetR-type" evidence="5">
    <location>
        <begin position="10"/>
        <end position="70"/>
    </location>
</feature>
<protein>
    <submittedName>
        <fullName evidence="6">TetR family transcriptional regulator</fullName>
    </submittedName>
</protein>
<dbReference type="InterPro" id="IPR009057">
    <property type="entry name" value="Homeodomain-like_sf"/>
</dbReference>
<feature type="DNA-binding region" description="H-T-H motif" evidence="4">
    <location>
        <begin position="33"/>
        <end position="52"/>
    </location>
</feature>
<evidence type="ECO:0000313" key="7">
    <source>
        <dbReference type="Proteomes" id="UP000811492"/>
    </source>
</evidence>
<gene>
    <name evidence="6" type="ORF">JSQ98_05980</name>
</gene>
<evidence type="ECO:0000256" key="1">
    <source>
        <dbReference type="ARBA" id="ARBA00023015"/>
    </source>
</evidence>
<dbReference type="InterPro" id="IPR001647">
    <property type="entry name" value="HTH_TetR"/>
</dbReference>
<evidence type="ECO:0000313" key="6">
    <source>
        <dbReference type="EMBL" id="MBS3181744.1"/>
    </source>
</evidence>
<dbReference type="PROSITE" id="PS50977">
    <property type="entry name" value="HTH_TETR_2"/>
    <property type="match status" value="1"/>
</dbReference>
<dbReference type="PANTHER" id="PTHR30055:SF238">
    <property type="entry name" value="MYCOFACTOCIN BIOSYNTHESIS TRANSCRIPTIONAL REGULATOR MFTR-RELATED"/>
    <property type="match status" value="1"/>
</dbReference>
<accession>A0ABS5M3I2</accession>
<evidence type="ECO:0000256" key="2">
    <source>
        <dbReference type="ARBA" id="ARBA00023125"/>
    </source>
</evidence>
<keyword evidence="1" id="KW-0805">Transcription regulation</keyword>
<evidence type="ECO:0000256" key="3">
    <source>
        <dbReference type="ARBA" id="ARBA00023163"/>
    </source>
</evidence>
<name>A0ABS5M3I2_9MICO</name>
<dbReference type="Proteomes" id="UP000811492">
    <property type="component" value="Unassembled WGS sequence"/>
</dbReference>
<dbReference type="Gene3D" id="1.10.357.10">
    <property type="entry name" value="Tetracycline Repressor, domain 2"/>
    <property type="match status" value="1"/>
</dbReference>
<dbReference type="Pfam" id="PF00440">
    <property type="entry name" value="TetR_N"/>
    <property type="match status" value="1"/>
</dbReference>
<keyword evidence="3" id="KW-0804">Transcription</keyword>